<dbReference type="SUPFAM" id="SSF103642">
    <property type="entry name" value="Sec-C motif"/>
    <property type="match status" value="1"/>
</dbReference>
<accession>A0A9D1DVD5</accession>
<dbReference type="Proteomes" id="UP000824232">
    <property type="component" value="Unassembled WGS sequence"/>
</dbReference>
<dbReference type="Gene3D" id="3.10.450.50">
    <property type="match status" value="1"/>
</dbReference>
<gene>
    <name evidence="1" type="ORF">IAB38_05820</name>
</gene>
<dbReference type="EMBL" id="DVHC01000060">
    <property type="protein sequence ID" value="HIR59551.1"/>
    <property type="molecule type" value="Genomic_DNA"/>
</dbReference>
<dbReference type="InterPro" id="IPR004027">
    <property type="entry name" value="SEC_C_motif"/>
</dbReference>
<protein>
    <submittedName>
        <fullName evidence="1">SEC-C domain-containing protein</fullName>
    </submittedName>
</protein>
<dbReference type="AlphaFoldDB" id="A0A9D1DVD5"/>
<evidence type="ECO:0000313" key="1">
    <source>
        <dbReference type="EMBL" id="HIR59551.1"/>
    </source>
</evidence>
<organism evidence="1 2">
    <name type="scientific">Candidatus Onthousia excrementipullorum</name>
    <dbReference type="NCBI Taxonomy" id="2840884"/>
    <lineage>
        <taxon>Bacteria</taxon>
        <taxon>Bacillati</taxon>
        <taxon>Bacillota</taxon>
        <taxon>Bacilli</taxon>
        <taxon>Candidatus Onthousia</taxon>
    </lineage>
</organism>
<proteinExistence type="predicted"/>
<dbReference type="Pfam" id="PF02810">
    <property type="entry name" value="SEC-C"/>
    <property type="match status" value="1"/>
</dbReference>
<reference evidence="1" key="2">
    <citation type="journal article" date="2021" name="PeerJ">
        <title>Extensive microbial diversity within the chicken gut microbiome revealed by metagenomics and culture.</title>
        <authorList>
            <person name="Gilroy R."/>
            <person name="Ravi A."/>
            <person name="Getino M."/>
            <person name="Pursley I."/>
            <person name="Horton D.L."/>
            <person name="Alikhan N.F."/>
            <person name="Baker D."/>
            <person name="Gharbi K."/>
            <person name="Hall N."/>
            <person name="Watson M."/>
            <person name="Adriaenssens E.M."/>
            <person name="Foster-Nyarko E."/>
            <person name="Jarju S."/>
            <person name="Secka A."/>
            <person name="Antonio M."/>
            <person name="Oren A."/>
            <person name="Chaudhuri R.R."/>
            <person name="La Ragione R."/>
            <person name="Hildebrand F."/>
            <person name="Pallen M.J."/>
        </authorList>
    </citation>
    <scope>NUCLEOTIDE SEQUENCE</scope>
    <source>
        <strain evidence="1">CHK184-20233</strain>
    </source>
</reference>
<name>A0A9D1DVD5_9FIRM</name>
<reference evidence="1" key="1">
    <citation type="submission" date="2020-10" db="EMBL/GenBank/DDBJ databases">
        <authorList>
            <person name="Gilroy R."/>
        </authorList>
    </citation>
    <scope>NUCLEOTIDE SEQUENCE</scope>
    <source>
        <strain evidence="1">CHK184-20233</strain>
    </source>
</reference>
<evidence type="ECO:0000313" key="2">
    <source>
        <dbReference type="Proteomes" id="UP000824232"/>
    </source>
</evidence>
<comment type="caution">
    <text evidence="1">The sequence shown here is derived from an EMBL/GenBank/DDBJ whole genome shotgun (WGS) entry which is preliminary data.</text>
</comment>
<sequence>MLAKKSIDILSNIEEMAEVFPVEVLILKKEVKGELKDFLNALSDSQRYIIARSYFSDNKIKNKNSKELIDLLDKKIKESFLELINTMTYNQYKSIDNLSKGIKIDEISLIYLYAGFIYSYHDKNDNISYAIPNDIKKLYLENITDEMKAETIKAEIATKIFSMFFSIGLVREDLIFDDYKDFDGLFTKEEFLNEISSAVIIKEIDNKKYFWLIDIPCNDEYAINIDNRIYIKRNIKDYLDYMLTITQLIESISNILGFSYKETAPIVISKILLKERTTKEVINDFSDEFNLTKNNKKKLESIIEDEYDYIRFFEYGGNTTDEYKALKLLLEKKPKKTSLKDCLNKLSNEGVEQLRDTYYLDDEDIIEEEIISDFNDEGIDYFDDYYEIDDILSLDNEIYNGNDTITSFIINGYAYIYKDKNDIKVIIPDEIKDILYNMPLDDNEEELDDREIVELYMYFNGVIEKEELRKLLKENHNLDYTIKELDTVIKSLDLFSRKDYYSILGDAKEDDMEQMVLSSKKNFKKYKVVDYSSYDIVNMSDAFEDDLKEVLSNLTTNEEEMELISSFVMSTIYMNCYLDDALYHILDEYKIKYTNKDIKSLKNIVDQYKNDMPIWGYNGYTKKEFSSMPKEKKIGRNDPCPCWSGKKYKKCCGK</sequence>